<dbReference type="AlphaFoldDB" id="A0A067Q4Y3"/>
<evidence type="ECO:0000256" key="1">
    <source>
        <dbReference type="SAM" id="Coils"/>
    </source>
</evidence>
<dbReference type="STRING" id="933084.A0A067Q4Y3"/>
<dbReference type="HOGENOM" id="CLU_052398_1_0_1"/>
<dbReference type="EMBL" id="KL197711">
    <property type="protein sequence ID" value="KDQ62029.1"/>
    <property type="molecule type" value="Genomic_DNA"/>
</dbReference>
<evidence type="ECO:0000313" key="4">
    <source>
        <dbReference type="Proteomes" id="UP000027265"/>
    </source>
</evidence>
<feature type="region of interest" description="Disordered" evidence="2">
    <location>
        <begin position="357"/>
        <end position="420"/>
    </location>
</feature>
<organism evidence="3 4">
    <name type="scientific">Jaapia argillacea MUCL 33604</name>
    <dbReference type="NCBI Taxonomy" id="933084"/>
    <lineage>
        <taxon>Eukaryota</taxon>
        <taxon>Fungi</taxon>
        <taxon>Dikarya</taxon>
        <taxon>Basidiomycota</taxon>
        <taxon>Agaricomycotina</taxon>
        <taxon>Agaricomycetes</taxon>
        <taxon>Agaricomycetidae</taxon>
        <taxon>Jaapiales</taxon>
        <taxon>Jaapiaceae</taxon>
        <taxon>Jaapia</taxon>
    </lineage>
</organism>
<feature type="compositionally biased region" description="Basic and acidic residues" evidence="2">
    <location>
        <begin position="399"/>
        <end position="415"/>
    </location>
</feature>
<evidence type="ECO:0000313" key="3">
    <source>
        <dbReference type="EMBL" id="KDQ62029.1"/>
    </source>
</evidence>
<keyword evidence="4" id="KW-1185">Reference proteome</keyword>
<protein>
    <submittedName>
        <fullName evidence="3">Uncharacterized protein</fullName>
    </submittedName>
</protein>
<keyword evidence="1" id="KW-0175">Coiled coil</keyword>
<name>A0A067Q4Y3_9AGAM</name>
<proteinExistence type="predicted"/>
<reference evidence="4" key="1">
    <citation type="journal article" date="2014" name="Proc. Natl. Acad. Sci. U.S.A.">
        <title>Extensive sampling of basidiomycete genomes demonstrates inadequacy of the white-rot/brown-rot paradigm for wood decay fungi.</title>
        <authorList>
            <person name="Riley R."/>
            <person name="Salamov A.A."/>
            <person name="Brown D.W."/>
            <person name="Nagy L.G."/>
            <person name="Floudas D."/>
            <person name="Held B.W."/>
            <person name="Levasseur A."/>
            <person name="Lombard V."/>
            <person name="Morin E."/>
            <person name="Otillar R."/>
            <person name="Lindquist E.A."/>
            <person name="Sun H."/>
            <person name="LaButti K.M."/>
            <person name="Schmutz J."/>
            <person name="Jabbour D."/>
            <person name="Luo H."/>
            <person name="Baker S.E."/>
            <person name="Pisabarro A.G."/>
            <person name="Walton J.D."/>
            <person name="Blanchette R.A."/>
            <person name="Henrissat B."/>
            <person name="Martin F."/>
            <person name="Cullen D."/>
            <person name="Hibbett D.S."/>
            <person name="Grigoriev I.V."/>
        </authorList>
    </citation>
    <scope>NUCLEOTIDE SEQUENCE [LARGE SCALE GENOMIC DNA]</scope>
    <source>
        <strain evidence="4">MUCL 33604</strain>
    </source>
</reference>
<dbReference type="OrthoDB" id="2158839at2759"/>
<dbReference type="InParanoid" id="A0A067Q4Y3"/>
<accession>A0A067Q4Y3</accession>
<sequence>MPRLQFNPNLIECPNFASDIYTASRARFVNDNTTEEEAIGHLQALWKAGNDAEKVLWQAQEDEDAREADEQEQLLKEAEERQAADLEFEKETARKDEIKKNKAKNVLWQAQEDEDAREADEQEQLLKEAEERQAADLEFEKETARKDEIKKNKAKYIPIPDREVPDEAPVIASQFAMKRLEKGAYVGMWYFTNAGVDDALQHSTAADDDAMVLQTNSEGRDHWVPAASTRVAQSFIEDKDLPWEDFCQAVPRMVMAMEDAGWLESRVEMFAQFWGSLQVHPHRSSRDRLDQKTLLVYQGEQRKLWHQAMNSPRGGYNISKINEVVMRKTREAVYWDARQATDNERDFRVDQRLASKLSNMTQEPHRRGGHSSNPRYSSDKRRRSRSPERSSSISRRQRSPADRGYHNQKSDKDFRSGTGRSGHSACAVCLGRHTHAIVECNAERVWNSAHPTISQHINKDLQLRNGKPICIDWQRMSGCSSSRHDARHICSGCGQATHGAQNCPRAEKASSANPV</sequence>
<feature type="coiled-coil region" evidence="1">
    <location>
        <begin position="61"/>
        <end position="147"/>
    </location>
</feature>
<evidence type="ECO:0000256" key="2">
    <source>
        <dbReference type="SAM" id="MobiDB-lite"/>
    </source>
</evidence>
<gene>
    <name evidence="3" type="ORF">JAAARDRAFT_54071</name>
</gene>
<dbReference type="Proteomes" id="UP000027265">
    <property type="component" value="Unassembled WGS sequence"/>
</dbReference>